<dbReference type="Proteomes" id="UP001319874">
    <property type="component" value="Chromosome 1"/>
</dbReference>
<protein>
    <submittedName>
        <fullName evidence="1">Uncharacterized protein</fullName>
    </submittedName>
</protein>
<name>A0ABM7TJ92_9BURK</name>
<accession>A0ABM7TJ92</accession>
<sequence>MPEVRLNKGNSHGQWDGRSDLAREAFSLLNLTPAPKLNRYAESRVDLLVKEKKC</sequence>
<proteinExistence type="predicted"/>
<evidence type="ECO:0000313" key="2">
    <source>
        <dbReference type="Proteomes" id="UP001319874"/>
    </source>
</evidence>
<evidence type="ECO:0000313" key="1">
    <source>
        <dbReference type="EMBL" id="BCZ79076.1"/>
    </source>
</evidence>
<keyword evidence="2" id="KW-1185">Reference proteome</keyword>
<dbReference type="EMBL" id="AP024955">
    <property type="protein sequence ID" value="BCZ79076.1"/>
    <property type="molecule type" value="Genomic_DNA"/>
</dbReference>
<reference evidence="1 2" key="1">
    <citation type="journal article" date="2022" name="Front. Microbiol.">
        <title>Identification and characterization of a novel class of self-sufficient cytochrome P450 hydroxylase involved in cyclohexanecarboxylate degradation in Paraburkholderia terrae strain KU-64.</title>
        <authorList>
            <person name="Yamamoto T."/>
            <person name="Hasegawa Y."/>
            <person name="Iwaki H."/>
        </authorList>
    </citation>
    <scope>NUCLEOTIDE SEQUENCE [LARGE SCALE GENOMIC DNA]</scope>
    <source>
        <strain evidence="1 2">KU-64</strain>
    </source>
</reference>
<gene>
    <name evidence="1" type="ORF">PTKU64_27510</name>
</gene>
<organism evidence="1 2">
    <name type="scientific">Paraburkholderia terrae</name>
    <dbReference type="NCBI Taxonomy" id="311230"/>
    <lineage>
        <taxon>Bacteria</taxon>
        <taxon>Pseudomonadati</taxon>
        <taxon>Pseudomonadota</taxon>
        <taxon>Betaproteobacteria</taxon>
        <taxon>Burkholderiales</taxon>
        <taxon>Burkholderiaceae</taxon>
        <taxon>Paraburkholderia</taxon>
    </lineage>
</organism>